<dbReference type="PANTHER" id="PTHR34468:SF3">
    <property type="entry name" value="OS03G0288900 PROTEIN"/>
    <property type="match status" value="1"/>
</dbReference>
<organism evidence="2 3">
    <name type="scientific">Rehmannia glutinosa</name>
    <name type="common">Chinese foxglove</name>
    <dbReference type="NCBI Taxonomy" id="99300"/>
    <lineage>
        <taxon>Eukaryota</taxon>
        <taxon>Viridiplantae</taxon>
        <taxon>Streptophyta</taxon>
        <taxon>Embryophyta</taxon>
        <taxon>Tracheophyta</taxon>
        <taxon>Spermatophyta</taxon>
        <taxon>Magnoliopsida</taxon>
        <taxon>eudicotyledons</taxon>
        <taxon>Gunneridae</taxon>
        <taxon>Pentapetalae</taxon>
        <taxon>asterids</taxon>
        <taxon>lamiids</taxon>
        <taxon>Lamiales</taxon>
        <taxon>Orobanchaceae</taxon>
        <taxon>Rehmannieae</taxon>
        <taxon>Rehmannia</taxon>
    </lineage>
</organism>
<evidence type="ECO:0000313" key="3">
    <source>
        <dbReference type="Proteomes" id="UP001318860"/>
    </source>
</evidence>
<dbReference type="Proteomes" id="UP001318860">
    <property type="component" value="Unassembled WGS sequence"/>
</dbReference>
<proteinExistence type="predicted"/>
<evidence type="ECO:0000313" key="2">
    <source>
        <dbReference type="EMBL" id="KAK6163294.1"/>
    </source>
</evidence>
<accession>A0ABR0XVU0</accession>
<dbReference type="PANTHER" id="PTHR34468">
    <property type="entry name" value="MICROTUBULE-ASSOCIATED FUTSCH-LIKE PROTEIN"/>
    <property type="match status" value="1"/>
</dbReference>
<reference evidence="2 3" key="1">
    <citation type="journal article" date="2021" name="Comput. Struct. Biotechnol. J.">
        <title>De novo genome assembly of the potent medicinal plant Rehmannia glutinosa using nanopore technology.</title>
        <authorList>
            <person name="Ma L."/>
            <person name="Dong C."/>
            <person name="Song C."/>
            <person name="Wang X."/>
            <person name="Zheng X."/>
            <person name="Niu Y."/>
            <person name="Chen S."/>
            <person name="Feng W."/>
        </authorList>
    </citation>
    <scope>NUCLEOTIDE SEQUENCE [LARGE SCALE GENOMIC DNA]</scope>
    <source>
        <strain evidence="2">DH-2019</strain>
    </source>
</reference>
<evidence type="ECO:0000256" key="1">
    <source>
        <dbReference type="SAM" id="MobiDB-lite"/>
    </source>
</evidence>
<gene>
    <name evidence="2" type="ORF">DH2020_000158</name>
</gene>
<keyword evidence="3" id="KW-1185">Reference proteome</keyword>
<name>A0ABR0XVU0_REHGL</name>
<feature type="compositionally biased region" description="Polar residues" evidence="1">
    <location>
        <begin position="34"/>
        <end position="45"/>
    </location>
</feature>
<protein>
    <submittedName>
        <fullName evidence="2">Uncharacterized protein</fullName>
    </submittedName>
</protein>
<dbReference type="EMBL" id="JABTTQ020000001">
    <property type="protein sequence ID" value="KAK6163294.1"/>
    <property type="molecule type" value="Genomic_DNA"/>
</dbReference>
<feature type="compositionally biased region" description="Basic and acidic residues" evidence="1">
    <location>
        <begin position="8"/>
        <end position="19"/>
    </location>
</feature>
<sequence length="217" mass="24130">MKPKSTRKIPEAPKNDKKIGPPLLRGKRVFGTARNPNIPSTTASKNPAKGKPSSGPLKNAAKPFGPPTAEAKSSSGKNRQGQRKKSVCFQENEIEKNGNVVEPQTPLKSPAAQAKPRLSAQPHLIAIKLAETVGKHFVSAVFFRLAFDCEAEPIRNIRVELKKYLARHEYLNGEEEWKKLSVSYGLMKEESSVNPGKLRPARKKKMQVLTSKKMRIW</sequence>
<comment type="caution">
    <text evidence="2">The sequence shown here is derived from an EMBL/GenBank/DDBJ whole genome shotgun (WGS) entry which is preliminary data.</text>
</comment>
<feature type="region of interest" description="Disordered" evidence="1">
    <location>
        <begin position="1"/>
        <end position="115"/>
    </location>
</feature>